<comment type="caution">
    <text evidence="1">The sequence shown here is derived from an EMBL/GenBank/DDBJ whole genome shotgun (WGS) entry which is preliminary data.</text>
</comment>
<gene>
    <name evidence="1" type="ORF">PHMEG_0002090</name>
</gene>
<name>A0A225X1J5_9STRA</name>
<dbReference type="AlphaFoldDB" id="A0A225X1J5"/>
<reference evidence="2" key="1">
    <citation type="submission" date="2017-03" db="EMBL/GenBank/DDBJ databases">
        <title>Phytopthora megakarya and P. palmivora, two closely related causual agents of cacao black pod achieved similar genome size and gene model numbers by different mechanisms.</title>
        <authorList>
            <person name="Ali S."/>
            <person name="Shao J."/>
            <person name="Larry D.J."/>
            <person name="Kronmiller B."/>
            <person name="Shen D."/>
            <person name="Strem M.D."/>
            <person name="Melnick R.L."/>
            <person name="Guiltinan M.J."/>
            <person name="Tyler B.M."/>
            <person name="Meinhardt L.W."/>
            <person name="Bailey B.A."/>
        </authorList>
    </citation>
    <scope>NUCLEOTIDE SEQUENCE [LARGE SCALE GENOMIC DNA]</scope>
    <source>
        <strain evidence="2">zdho120</strain>
    </source>
</reference>
<evidence type="ECO:0000313" key="1">
    <source>
        <dbReference type="EMBL" id="OWZ23070.1"/>
    </source>
</evidence>
<sequence length="234" mass="25194">MSPRSGYGAFDHASGYGAFAAPPAKANMSPRSGYGAFDNASGYGAFAPPPHGGLSPRSGYGDFDNASGYGAFAAPPEMSPRSGYEAFDNASGYGAFAAPPEGMSPRSGYDKFDDASGYGHFASPPDPNQIATKPFPSKVQTITDTVIHAKYQQAIHRVGGEQTVRRLWSAAGQTIWQRHAMRTELLQAVKRSFEKHERINHGYMTKAELKEALRDLACVFTDDQVKFSLDILDG</sequence>
<protein>
    <recommendedName>
        <fullName evidence="3">EF-hand domain-containing protein</fullName>
    </recommendedName>
</protein>
<evidence type="ECO:0008006" key="3">
    <source>
        <dbReference type="Google" id="ProtNLM"/>
    </source>
</evidence>
<proteinExistence type="predicted"/>
<dbReference type="EMBL" id="NBNE01000087">
    <property type="protein sequence ID" value="OWZ23070.1"/>
    <property type="molecule type" value="Genomic_DNA"/>
</dbReference>
<organism evidence="1 2">
    <name type="scientific">Phytophthora megakarya</name>
    <dbReference type="NCBI Taxonomy" id="4795"/>
    <lineage>
        <taxon>Eukaryota</taxon>
        <taxon>Sar</taxon>
        <taxon>Stramenopiles</taxon>
        <taxon>Oomycota</taxon>
        <taxon>Peronosporomycetes</taxon>
        <taxon>Peronosporales</taxon>
        <taxon>Peronosporaceae</taxon>
        <taxon>Phytophthora</taxon>
    </lineage>
</organism>
<accession>A0A225X1J5</accession>
<evidence type="ECO:0000313" key="2">
    <source>
        <dbReference type="Proteomes" id="UP000198211"/>
    </source>
</evidence>
<dbReference type="Proteomes" id="UP000198211">
    <property type="component" value="Unassembled WGS sequence"/>
</dbReference>
<keyword evidence="2" id="KW-1185">Reference proteome</keyword>
<dbReference type="OrthoDB" id="77527at2759"/>